<organism evidence="1">
    <name type="scientific">marine sediment metagenome</name>
    <dbReference type="NCBI Taxonomy" id="412755"/>
    <lineage>
        <taxon>unclassified sequences</taxon>
        <taxon>metagenomes</taxon>
        <taxon>ecological metagenomes</taxon>
    </lineage>
</organism>
<gene>
    <name evidence="1" type="ORF">LCGC14_2493400</name>
</gene>
<feature type="non-terminal residue" evidence="1">
    <location>
        <position position="1"/>
    </location>
</feature>
<reference evidence="1" key="1">
    <citation type="journal article" date="2015" name="Nature">
        <title>Complex archaea that bridge the gap between prokaryotes and eukaryotes.</title>
        <authorList>
            <person name="Spang A."/>
            <person name="Saw J.H."/>
            <person name="Jorgensen S.L."/>
            <person name="Zaremba-Niedzwiedzka K."/>
            <person name="Martijn J."/>
            <person name="Lind A.E."/>
            <person name="van Eijk R."/>
            <person name="Schleper C."/>
            <person name="Guy L."/>
            <person name="Ettema T.J."/>
        </authorList>
    </citation>
    <scope>NUCLEOTIDE SEQUENCE</scope>
</reference>
<name>A0A0F9BS01_9ZZZZ</name>
<proteinExistence type="predicted"/>
<sequence length="60" mass="6799">LFVDLLNISMANTLATNAVASATFTFFERVRIIVWFTKRRLSSFEKSAKLSGVRFARLDA</sequence>
<evidence type="ECO:0000313" key="1">
    <source>
        <dbReference type="EMBL" id="KKL16652.1"/>
    </source>
</evidence>
<comment type="caution">
    <text evidence="1">The sequence shown here is derived from an EMBL/GenBank/DDBJ whole genome shotgun (WGS) entry which is preliminary data.</text>
</comment>
<protein>
    <submittedName>
        <fullName evidence="1">Uncharacterized protein</fullName>
    </submittedName>
</protein>
<dbReference type="AlphaFoldDB" id="A0A0F9BS01"/>
<accession>A0A0F9BS01</accession>
<dbReference type="EMBL" id="LAZR01039576">
    <property type="protein sequence ID" value="KKL16652.1"/>
    <property type="molecule type" value="Genomic_DNA"/>
</dbReference>